<evidence type="ECO:0000313" key="6">
    <source>
        <dbReference type="EMBL" id="KUG14080.1"/>
    </source>
</evidence>
<organism evidence="6">
    <name type="scientific">hydrocarbon metagenome</name>
    <dbReference type="NCBI Taxonomy" id="938273"/>
    <lineage>
        <taxon>unclassified sequences</taxon>
        <taxon>metagenomes</taxon>
        <taxon>ecological metagenomes</taxon>
    </lineage>
</organism>
<reference evidence="6" key="1">
    <citation type="journal article" date="2015" name="Proc. Natl. Acad. Sci. U.S.A.">
        <title>Networks of energetic and metabolic interactions define dynamics in microbial communities.</title>
        <authorList>
            <person name="Embree M."/>
            <person name="Liu J.K."/>
            <person name="Al-Bassam M.M."/>
            <person name="Zengler K."/>
        </authorList>
    </citation>
    <scope>NUCLEOTIDE SEQUENCE</scope>
</reference>
<dbReference type="PANTHER" id="PTHR21256">
    <property type="entry name" value="HISTIDINOL DEHYDROGENASE HDH"/>
    <property type="match status" value="1"/>
</dbReference>
<dbReference type="CDD" id="cd06572">
    <property type="entry name" value="Histidinol_dh"/>
    <property type="match status" value="1"/>
</dbReference>
<dbReference type="PIRSF" id="PIRSF000099">
    <property type="entry name" value="Histidinol_dh"/>
    <property type="match status" value="1"/>
</dbReference>
<dbReference type="InterPro" id="IPR001692">
    <property type="entry name" value="Histidinol_DH_CS"/>
</dbReference>
<dbReference type="Gene3D" id="3.40.50.1980">
    <property type="entry name" value="Nitrogenase molybdenum iron protein domain"/>
    <property type="match status" value="2"/>
</dbReference>
<dbReference type="EC" id="1.1.1.23" evidence="6"/>
<accession>A0A0W8EZL3</accession>
<evidence type="ECO:0000256" key="3">
    <source>
        <dbReference type="ARBA" id="ARBA00022723"/>
    </source>
</evidence>
<dbReference type="InterPro" id="IPR022695">
    <property type="entry name" value="Histidinol_DH_monofunct"/>
</dbReference>
<keyword evidence="5 6" id="KW-0560">Oxidoreductase</keyword>
<gene>
    <name evidence="6" type="ORF">ASZ90_016291</name>
</gene>
<dbReference type="EMBL" id="LNQE01001705">
    <property type="protein sequence ID" value="KUG14080.1"/>
    <property type="molecule type" value="Genomic_DNA"/>
</dbReference>
<dbReference type="GO" id="GO:0051287">
    <property type="term" value="F:NAD binding"/>
    <property type="evidence" value="ECO:0007669"/>
    <property type="project" value="InterPro"/>
</dbReference>
<dbReference type="PRINTS" id="PR00083">
    <property type="entry name" value="HOLDHDRGNASE"/>
</dbReference>
<dbReference type="GO" id="GO:0004399">
    <property type="term" value="F:histidinol dehydrogenase activity"/>
    <property type="evidence" value="ECO:0007669"/>
    <property type="project" value="UniProtKB-EC"/>
</dbReference>
<dbReference type="PANTHER" id="PTHR21256:SF2">
    <property type="entry name" value="HISTIDINE BIOSYNTHESIS TRIFUNCTIONAL PROTEIN"/>
    <property type="match status" value="1"/>
</dbReference>
<dbReference type="InterPro" id="IPR012131">
    <property type="entry name" value="Hstdl_DH"/>
</dbReference>
<evidence type="ECO:0000256" key="1">
    <source>
        <dbReference type="ARBA" id="ARBA00001947"/>
    </source>
</evidence>
<keyword evidence="3" id="KW-0479">Metal-binding</keyword>
<evidence type="ECO:0000256" key="4">
    <source>
        <dbReference type="ARBA" id="ARBA00022833"/>
    </source>
</evidence>
<dbReference type="FunFam" id="3.40.50.1980:FF:000001">
    <property type="entry name" value="Histidinol dehydrogenase"/>
    <property type="match status" value="1"/>
</dbReference>
<comment type="caution">
    <text evidence="6">The sequence shown here is derived from an EMBL/GenBank/DDBJ whole genome shotgun (WGS) entry which is preliminary data.</text>
</comment>
<sequence>MWKAVEVDAWIAGRRSSLEEARVTVTDIIRRVGSDGDTALRQLSRHVVLTDIAVTDEERQAAYDAVDAKIVESLAAAKERIERFHQLQRSRDLWMEEVEPGIVLGMKTTPLRRVGLYIPGGRAAYPSSALMCGIPARVAGVPEICACSPPPISPMTLVALDLAGVTEIYRSGGAQAIAAMALGTKTIPPVQKIVGPGNIYVTLAKMMLREKAEIDFPAGPSEIGIIADHTADPRVVAADVLAQAEHDPDAACILITTDATLPAKVGREIAAMTSKAPRKEIIEKALENSGYVIARDLDEAIAASDAVAPEHLSIQVEDPLPVVMRVRNAGAIFVGRYSAVACGDYAVGTNHVLPTAGYARTYSGLDVGHFCKTASVEMISRDGLERIGDVVETIADAEGLHAHAESVRVRRRLG</sequence>
<dbReference type="NCBIfam" id="TIGR00069">
    <property type="entry name" value="hisD"/>
    <property type="match status" value="1"/>
</dbReference>
<dbReference type="GO" id="GO:0000105">
    <property type="term" value="P:L-histidine biosynthetic process"/>
    <property type="evidence" value="ECO:0007669"/>
    <property type="project" value="InterPro"/>
</dbReference>
<keyword evidence="4" id="KW-0862">Zinc</keyword>
<evidence type="ECO:0000256" key="2">
    <source>
        <dbReference type="ARBA" id="ARBA00010178"/>
    </source>
</evidence>
<comment type="similarity">
    <text evidence="2">Belongs to the histidinol dehydrogenase family.</text>
</comment>
<dbReference type="AlphaFoldDB" id="A0A0W8EZL3"/>
<dbReference type="GO" id="GO:0046872">
    <property type="term" value="F:metal ion binding"/>
    <property type="evidence" value="ECO:0007669"/>
    <property type="project" value="UniProtKB-KW"/>
</dbReference>
<dbReference type="SUPFAM" id="SSF53720">
    <property type="entry name" value="ALDH-like"/>
    <property type="match status" value="1"/>
</dbReference>
<dbReference type="HAMAP" id="MF_01024">
    <property type="entry name" value="HisD"/>
    <property type="match status" value="1"/>
</dbReference>
<dbReference type="InterPro" id="IPR016161">
    <property type="entry name" value="Ald_DH/histidinol_DH"/>
</dbReference>
<evidence type="ECO:0000256" key="5">
    <source>
        <dbReference type="ARBA" id="ARBA00023002"/>
    </source>
</evidence>
<comment type="cofactor">
    <cofactor evidence="1">
        <name>Zn(2+)</name>
        <dbReference type="ChEBI" id="CHEBI:29105"/>
    </cofactor>
</comment>
<dbReference type="Pfam" id="PF00815">
    <property type="entry name" value="Histidinol_dh"/>
    <property type="match status" value="1"/>
</dbReference>
<dbReference type="GO" id="GO:0005737">
    <property type="term" value="C:cytoplasm"/>
    <property type="evidence" value="ECO:0007669"/>
    <property type="project" value="TreeGrafter"/>
</dbReference>
<name>A0A0W8EZL3_9ZZZZ</name>
<protein>
    <submittedName>
        <fullName evidence="6">Histidinol dehydrogenase</fullName>
        <ecNumber evidence="6">1.1.1.23</ecNumber>
    </submittedName>
</protein>
<proteinExistence type="inferred from homology"/>
<dbReference type="PROSITE" id="PS00611">
    <property type="entry name" value="HISOL_DEHYDROGENASE"/>
    <property type="match status" value="1"/>
</dbReference>
<dbReference type="Gene3D" id="1.20.5.1300">
    <property type="match status" value="1"/>
</dbReference>